<feature type="compositionally biased region" description="Pro residues" evidence="5">
    <location>
        <begin position="167"/>
        <end position="185"/>
    </location>
</feature>
<gene>
    <name evidence="7" type="ORF">TDUB1175_LOCUS4841</name>
</gene>
<feature type="region of interest" description="Disordered" evidence="5">
    <location>
        <begin position="113"/>
        <end position="205"/>
    </location>
</feature>
<dbReference type="InterPro" id="IPR051681">
    <property type="entry name" value="Ser/Thr_Kinases-Pseudokinases"/>
</dbReference>
<dbReference type="InterPro" id="IPR000719">
    <property type="entry name" value="Prot_kinase_dom"/>
</dbReference>
<evidence type="ECO:0000256" key="3">
    <source>
        <dbReference type="ARBA" id="ARBA00022777"/>
    </source>
</evidence>
<evidence type="ECO:0000259" key="6">
    <source>
        <dbReference type="PROSITE" id="PS50011"/>
    </source>
</evidence>
<accession>A0A7R9VML9</accession>
<evidence type="ECO:0000256" key="5">
    <source>
        <dbReference type="SAM" id="MobiDB-lite"/>
    </source>
</evidence>
<dbReference type="AlphaFoldDB" id="A0A7R9VML9"/>
<evidence type="ECO:0000256" key="2">
    <source>
        <dbReference type="ARBA" id="ARBA00022741"/>
    </source>
</evidence>
<keyword evidence="3" id="KW-0418">Kinase</keyword>
<feature type="domain" description="Protein kinase" evidence="6">
    <location>
        <begin position="218"/>
        <end position="565"/>
    </location>
</feature>
<dbReference type="PANTHER" id="PTHR44329:SF288">
    <property type="entry name" value="MITOGEN-ACTIVATED PROTEIN KINASE KINASE KINASE 20"/>
    <property type="match status" value="1"/>
</dbReference>
<dbReference type="EMBL" id="HBED01009857">
    <property type="protein sequence ID" value="CAD8300277.1"/>
    <property type="molecule type" value="Transcribed_RNA"/>
</dbReference>
<dbReference type="Pfam" id="PF00069">
    <property type="entry name" value="Pkinase"/>
    <property type="match status" value="1"/>
</dbReference>
<dbReference type="PROSITE" id="PS50011">
    <property type="entry name" value="PROTEIN_KINASE_DOM"/>
    <property type="match status" value="1"/>
</dbReference>
<dbReference type="InterPro" id="IPR011009">
    <property type="entry name" value="Kinase-like_dom_sf"/>
</dbReference>
<evidence type="ECO:0000256" key="4">
    <source>
        <dbReference type="ARBA" id="ARBA00022840"/>
    </source>
</evidence>
<dbReference type="SUPFAM" id="SSF56112">
    <property type="entry name" value="Protein kinase-like (PK-like)"/>
    <property type="match status" value="1"/>
</dbReference>
<dbReference type="Gene3D" id="1.10.510.10">
    <property type="entry name" value="Transferase(Phosphotransferase) domain 1"/>
    <property type="match status" value="1"/>
</dbReference>
<protein>
    <recommendedName>
        <fullName evidence="6">Protein kinase domain-containing protein</fullName>
    </recommendedName>
</protein>
<dbReference type="GO" id="GO:0004674">
    <property type="term" value="F:protein serine/threonine kinase activity"/>
    <property type="evidence" value="ECO:0007669"/>
    <property type="project" value="TreeGrafter"/>
</dbReference>
<name>A0A7R9VML9_9STRA</name>
<keyword evidence="4" id="KW-0067">ATP-binding</keyword>
<feature type="compositionally biased region" description="Low complexity" evidence="5">
    <location>
        <begin position="116"/>
        <end position="127"/>
    </location>
</feature>
<dbReference type="GO" id="GO:0005524">
    <property type="term" value="F:ATP binding"/>
    <property type="evidence" value="ECO:0007669"/>
    <property type="project" value="UniProtKB-KW"/>
</dbReference>
<feature type="region of interest" description="Disordered" evidence="5">
    <location>
        <begin position="13"/>
        <end position="37"/>
    </location>
</feature>
<sequence length="566" mass="61473">MLNASLAEAEDVRFASSRDDASSSVVGGGAVTASPPRSPLMVEADLLAARVANLRSEIEARAEEADVLAAREASLRVKIMRSVSKECHPQRKQVTASLVEGNAAASTCTDFAKTISSPSPSSKLPKLGWNDSPSGSGLTVHAPAPLKTWPENVERTAKQGSASKTKPSPPSSSPSPSEPTPPPADPSSSQRLVATAEGKKGKKASKLLELSDDDVRIDYKMPPLGGGAFCAVYPIRLLRDDNAQTRRFGDFSGSNDQGRPRQRQSFALKRLRRAVVENTSALRAAAAADLRREAELLADCSHENVVRLHGTRKRRAIASASENDNHDDTDAAAASRLQEEKDKDEDDENFFIVLEKLEETLESRLERWYRKRGRFGKHFTPNETVVSRIRDVALGIARGMEYLHSKNIIFRGLKPANVGFDGSGHVKLFNFGLAQKCDVDPVTGSPYAAGRMGTLRYMAPEVAKAGGRNGSDGGSGVHYYSLSADVFSFALLLWQIVTSRVPYEHEIPTTSAMVASPRPIPKHKRPSLKYVESEALRNLLESSWAFNPEVRPTFGGIGSKLRDFIA</sequence>
<evidence type="ECO:0000256" key="1">
    <source>
        <dbReference type="ARBA" id="ARBA00022679"/>
    </source>
</evidence>
<keyword evidence="2" id="KW-0547">Nucleotide-binding</keyword>
<reference evidence="7" key="1">
    <citation type="submission" date="2021-01" db="EMBL/GenBank/DDBJ databases">
        <authorList>
            <person name="Corre E."/>
            <person name="Pelletier E."/>
            <person name="Niang G."/>
            <person name="Scheremetjew M."/>
            <person name="Finn R."/>
            <person name="Kale V."/>
            <person name="Holt S."/>
            <person name="Cochrane G."/>
            <person name="Meng A."/>
            <person name="Brown T."/>
            <person name="Cohen L."/>
        </authorList>
    </citation>
    <scope>NUCLEOTIDE SEQUENCE</scope>
    <source>
        <strain evidence="7">CCMP147</strain>
    </source>
</reference>
<evidence type="ECO:0000313" key="7">
    <source>
        <dbReference type="EMBL" id="CAD8300277.1"/>
    </source>
</evidence>
<proteinExistence type="predicted"/>
<keyword evidence="1" id="KW-0808">Transferase</keyword>
<dbReference type="PANTHER" id="PTHR44329">
    <property type="entry name" value="SERINE/THREONINE-PROTEIN KINASE TNNI3K-RELATED"/>
    <property type="match status" value="1"/>
</dbReference>
<organism evidence="7">
    <name type="scientific">Pseudictyota dubia</name>
    <dbReference type="NCBI Taxonomy" id="2749911"/>
    <lineage>
        <taxon>Eukaryota</taxon>
        <taxon>Sar</taxon>
        <taxon>Stramenopiles</taxon>
        <taxon>Ochrophyta</taxon>
        <taxon>Bacillariophyta</taxon>
        <taxon>Mediophyceae</taxon>
        <taxon>Biddulphiophycidae</taxon>
        <taxon>Eupodiscales</taxon>
        <taxon>Odontellaceae</taxon>
        <taxon>Pseudictyota</taxon>
    </lineage>
</organism>